<accession>A0A167U3N1</accession>
<protein>
    <recommendedName>
        <fullName evidence="2">BTB domain-containing protein</fullName>
    </recommendedName>
</protein>
<dbReference type="OrthoDB" id="2993119at2759"/>
<keyword evidence="4" id="KW-1185">Reference proteome</keyword>
<sequence>MNSSFSQPPAKYLRSDPDEDGASPECIRSKPWFEDGNIVLETEGVQFKVYMGILADNSAIFRDLFTIAQAQEGELVDGCPLIHLGDKSQDLAHVLEALHHSRKWLGDTSGEKEAMPLRVLAAFLKLGRKYEIDHVRQQAVNRLATAFPSDLDACFESCSRGPRTVIDVDLRKGDLLHLVSIIRENELLVHLPVLLLVCILRDHLGTTSIFLLSPDTQQPILAYADIELCHKAYIQLVQLQATEILSWMKWEAPTCGINSCKAWQQVLRRNYPGSAFVVGSRWQEHVARGLCEKCKLHARTKYREGQEKVHEMLPSLFDLPPWEELREKWSTDETLDLFEM</sequence>
<dbReference type="EMBL" id="KV418043">
    <property type="protein sequence ID" value="KZP03559.1"/>
    <property type="molecule type" value="Genomic_DNA"/>
</dbReference>
<dbReference type="InterPro" id="IPR000210">
    <property type="entry name" value="BTB/POZ_dom"/>
</dbReference>
<evidence type="ECO:0000259" key="2">
    <source>
        <dbReference type="PROSITE" id="PS50097"/>
    </source>
</evidence>
<organism evidence="3 4">
    <name type="scientific">Athelia psychrophila</name>
    <dbReference type="NCBI Taxonomy" id="1759441"/>
    <lineage>
        <taxon>Eukaryota</taxon>
        <taxon>Fungi</taxon>
        <taxon>Dikarya</taxon>
        <taxon>Basidiomycota</taxon>
        <taxon>Agaricomycotina</taxon>
        <taxon>Agaricomycetes</taxon>
        <taxon>Agaricomycetidae</taxon>
        <taxon>Atheliales</taxon>
        <taxon>Atheliaceae</taxon>
        <taxon>Athelia</taxon>
    </lineage>
</organism>
<evidence type="ECO:0000313" key="4">
    <source>
        <dbReference type="Proteomes" id="UP000076532"/>
    </source>
</evidence>
<evidence type="ECO:0000313" key="3">
    <source>
        <dbReference type="EMBL" id="KZP03559.1"/>
    </source>
</evidence>
<dbReference type="Proteomes" id="UP000076532">
    <property type="component" value="Unassembled WGS sequence"/>
</dbReference>
<name>A0A167U3N1_9AGAM</name>
<reference evidence="3 4" key="1">
    <citation type="journal article" date="2016" name="Mol. Biol. Evol.">
        <title>Comparative Genomics of Early-Diverging Mushroom-Forming Fungi Provides Insights into the Origins of Lignocellulose Decay Capabilities.</title>
        <authorList>
            <person name="Nagy L.G."/>
            <person name="Riley R."/>
            <person name="Tritt A."/>
            <person name="Adam C."/>
            <person name="Daum C."/>
            <person name="Floudas D."/>
            <person name="Sun H."/>
            <person name="Yadav J.S."/>
            <person name="Pangilinan J."/>
            <person name="Larsson K.H."/>
            <person name="Matsuura K."/>
            <person name="Barry K."/>
            <person name="Labutti K."/>
            <person name="Kuo R."/>
            <person name="Ohm R.A."/>
            <person name="Bhattacharya S.S."/>
            <person name="Shirouzu T."/>
            <person name="Yoshinaga Y."/>
            <person name="Martin F.M."/>
            <person name="Grigoriev I.V."/>
            <person name="Hibbett D.S."/>
        </authorList>
    </citation>
    <scope>NUCLEOTIDE SEQUENCE [LARGE SCALE GENOMIC DNA]</scope>
    <source>
        <strain evidence="3 4">CBS 109695</strain>
    </source>
</reference>
<gene>
    <name evidence="3" type="ORF">FIBSPDRAFT_941450</name>
</gene>
<dbReference type="AlphaFoldDB" id="A0A167U3N1"/>
<dbReference type="PROSITE" id="PS50097">
    <property type="entry name" value="BTB"/>
    <property type="match status" value="1"/>
</dbReference>
<feature type="region of interest" description="Disordered" evidence="1">
    <location>
        <begin position="1"/>
        <end position="27"/>
    </location>
</feature>
<proteinExistence type="predicted"/>
<feature type="domain" description="BTB" evidence="2">
    <location>
        <begin position="36"/>
        <end position="107"/>
    </location>
</feature>
<evidence type="ECO:0000256" key="1">
    <source>
        <dbReference type="SAM" id="MobiDB-lite"/>
    </source>
</evidence>